<dbReference type="AlphaFoldDB" id="A0A2D3V9Y9"/>
<protein>
    <recommendedName>
        <fullName evidence="4">F-box domain protein</fullName>
    </recommendedName>
</protein>
<proteinExistence type="predicted"/>
<organism evidence="2 3">
    <name type="scientific">Ramularia collo-cygni</name>
    <dbReference type="NCBI Taxonomy" id="112498"/>
    <lineage>
        <taxon>Eukaryota</taxon>
        <taxon>Fungi</taxon>
        <taxon>Dikarya</taxon>
        <taxon>Ascomycota</taxon>
        <taxon>Pezizomycotina</taxon>
        <taxon>Dothideomycetes</taxon>
        <taxon>Dothideomycetidae</taxon>
        <taxon>Mycosphaerellales</taxon>
        <taxon>Mycosphaerellaceae</taxon>
        <taxon>Ramularia</taxon>
    </lineage>
</organism>
<dbReference type="InterPro" id="IPR038883">
    <property type="entry name" value="AN11006-like"/>
</dbReference>
<feature type="compositionally biased region" description="Low complexity" evidence="1">
    <location>
        <begin position="20"/>
        <end position="39"/>
    </location>
</feature>
<evidence type="ECO:0000313" key="3">
    <source>
        <dbReference type="Proteomes" id="UP000225277"/>
    </source>
</evidence>
<accession>A0A2D3V9Y9</accession>
<dbReference type="Proteomes" id="UP000225277">
    <property type="component" value="Unassembled WGS sequence"/>
</dbReference>
<dbReference type="OrthoDB" id="5372935at2759"/>
<keyword evidence="3" id="KW-1185">Reference proteome</keyword>
<dbReference type="EMBL" id="FJUY01000013">
    <property type="protein sequence ID" value="CZT22270.1"/>
    <property type="molecule type" value="Genomic_DNA"/>
</dbReference>
<reference evidence="2 3" key="1">
    <citation type="submission" date="2016-03" db="EMBL/GenBank/DDBJ databases">
        <authorList>
            <person name="Ploux O."/>
        </authorList>
    </citation>
    <scope>NUCLEOTIDE SEQUENCE [LARGE SCALE GENOMIC DNA]</scope>
    <source>
        <strain evidence="2 3">URUG2</strain>
    </source>
</reference>
<name>A0A2D3V9Y9_9PEZI</name>
<dbReference type="PANTHER" id="PTHR42085:SF2">
    <property type="entry name" value="F-BOX DOMAIN-CONTAINING PROTEIN"/>
    <property type="match status" value="1"/>
</dbReference>
<sequence>MAKQRRPAGKTTGKTESNATSVVSSTVSSRFPSRASSPTPRQPFRFMDLPAELRLRVYELVLLMPEPLDLHSDNWRVVYPRFALFLVSHRMHEEAYRVFYAQPIRLFPAPAGRFFNTKKPLLARLPVRYREAINTVELRLGPGWSRPPRCQNVQPTLGLMDCKNLRNLKILVECDPSDSFFNGFRGSGATEETYKWFCVDLLAGIMEQVPALETVEIDAWVKRDVPIVTALQSLVENANKRLLWGPSLKQREIEDELRLLSLGHAMSTLSLAKQAPRLVEAQA</sequence>
<dbReference type="PANTHER" id="PTHR42085">
    <property type="entry name" value="F-BOX DOMAIN-CONTAINING PROTEIN"/>
    <property type="match status" value="1"/>
</dbReference>
<evidence type="ECO:0008006" key="4">
    <source>
        <dbReference type="Google" id="ProtNLM"/>
    </source>
</evidence>
<dbReference type="GeneID" id="35603239"/>
<gene>
    <name evidence="2" type="ORF">RCC_08139</name>
</gene>
<dbReference type="RefSeq" id="XP_023629159.1">
    <property type="nucleotide sequence ID" value="XM_023773391.1"/>
</dbReference>
<feature type="region of interest" description="Disordered" evidence="1">
    <location>
        <begin position="1"/>
        <end position="39"/>
    </location>
</feature>
<evidence type="ECO:0000256" key="1">
    <source>
        <dbReference type="SAM" id="MobiDB-lite"/>
    </source>
</evidence>
<evidence type="ECO:0000313" key="2">
    <source>
        <dbReference type="EMBL" id="CZT22270.1"/>
    </source>
</evidence>